<dbReference type="PANTHER" id="PTHR46101:SF2">
    <property type="entry name" value="SERINE DECARBOXYLASE"/>
    <property type="match status" value="1"/>
</dbReference>
<dbReference type="GO" id="GO:0019752">
    <property type="term" value="P:carboxylic acid metabolic process"/>
    <property type="evidence" value="ECO:0007669"/>
    <property type="project" value="InterPro"/>
</dbReference>
<dbReference type="InterPro" id="IPR021115">
    <property type="entry name" value="Pyridoxal-P_BS"/>
</dbReference>
<dbReference type="EMBL" id="JAUSUZ010000001">
    <property type="protein sequence ID" value="MDQ0371010.1"/>
    <property type="molecule type" value="Genomic_DNA"/>
</dbReference>
<keyword evidence="3" id="KW-0210">Decarboxylase</keyword>
<dbReference type="InterPro" id="IPR015424">
    <property type="entry name" value="PyrdxlP-dep_Trfase"/>
</dbReference>
<accession>A0AAE4B138</accession>
<dbReference type="SUPFAM" id="SSF53383">
    <property type="entry name" value="PLP-dependent transferases"/>
    <property type="match status" value="1"/>
</dbReference>
<keyword evidence="9" id="KW-1185">Reference proteome</keyword>
<gene>
    <name evidence="8" type="ORF">J2S42_007679</name>
</gene>
<feature type="modified residue" description="N6-(pyridoxal phosphate)lysine" evidence="6">
    <location>
        <position position="225"/>
    </location>
</feature>
<dbReference type="InterPro" id="IPR051151">
    <property type="entry name" value="Group_II_Decarboxylase"/>
</dbReference>
<evidence type="ECO:0000256" key="2">
    <source>
        <dbReference type="ARBA" id="ARBA00009533"/>
    </source>
</evidence>
<evidence type="ECO:0000256" key="7">
    <source>
        <dbReference type="RuleBase" id="RU000382"/>
    </source>
</evidence>
<evidence type="ECO:0000313" key="8">
    <source>
        <dbReference type="EMBL" id="MDQ0371010.1"/>
    </source>
</evidence>
<evidence type="ECO:0000256" key="1">
    <source>
        <dbReference type="ARBA" id="ARBA00001933"/>
    </source>
</evidence>
<reference evidence="8 9" key="1">
    <citation type="submission" date="2023-07" db="EMBL/GenBank/DDBJ databases">
        <title>Sequencing the genomes of 1000 actinobacteria strains.</title>
        <authorList>
            <person name="Klenk H.-P."/>
        </authorList>
    </citation>
    <scope>NUCLEOTIDE SEQUENCE [LARGE SCALE GENOMIC DNA]</scope>
    <source>
        <strain evidence="8 9">DSM 44709</strain>
    </source>
</reference>
<dbReference type="Pfam" id="PF00282">
    <property type="entry name" value="Pyridoxal_deC"/>
    <property type="match status" value="1"/>
</dbReference>
<dbReference type="EC" id="4.1.1.22" evidence="8"/>
<keyword evidence="5 7" id="KW-0456">Lyase</keyword>
<comment type="similarity">
    <text evidence="2 7">Belongs to the group II decarboxylase family.</text>
</comment>
<sequence length="377" mass="39540">MTDALLAERLLALIAAEQTKVGFPGWSAPLPAVLTAFFAYELNNYGDPGTDPVFAWHTKDLERELVGELADVFGAAPDQRWGYVTAGGGEGVLAGLWEARRRHPGARVYHSTAAHASVARAADLLRMEAVAVPAGARGEMDYPALERLVRGRPAIVLATVGTTLTEAVDDVPRIRAALHRAGATGGYVHADAALAGLPLALASAGPPPFGLAGAGADSVSISGHKFLGVPFPCGVYLARRGPGVAADTGDLMCGAPDALSSSRSGHAALILWYLLRRHGRDGLRELADRGRSTAEYAERALTAAGWPAWRAHPQARTVVFATPPHPVPLDWPMPSVGGLSHIVCTPGVTRARIDLFVTAVAEAAHAQPRSELVCQPN</sequence>
<keyword evidence="4 6" id="KW-0663">Pyridoxal phosphate</keyword>
<dbReference type="Proteomes" id="UP001240236">
    <property type="component" value="Unassembled WGS sequence"/>
</dbReference>
<comment type="cofactor">
    <cofactor evidence="1 6 7">
        <name>pyridoxal 5'-phosphate</name>
        <dbReference type="ChEBI" id="CHEBI:597326"/>
    </cofactor>
</comment>
<dbReference type="InterPro" id="IPR015421">
    <property type="entry name" value="PyrdxlP-dep_Trfase_major"/>
</dbReference>
<dbReference type="PANTHER" id="PTHR46101">
    <property type="match status" value="1"/>
</dbReference>
<evidence type="ECO:0000313" key="9">
    <source>
        <dbReference type="Proteomes" id="UP001240236"/>
    </source>
</evidence>
<evidence type="ECO:0000256" key="4">
    <source>
        <dbReference type="ARBA" id="ARBA00022898"/>
    </source>
</evidence>
<protein>
    <submittedName>
        <fullName evidence="8">Histidine decarboxylase</fullName>
        <ecNumber evidence="8">4.1.1.22</ecNumber>
    </submittedName>
</protein>
<dbReference type="RefSeq" id="WP_307247438.1">
    <property type="nucleotide sequence ID" value="NZ_JAUSUZ010000001.1"/>
</dbReference>
<evidence type="ECO:0000256" key="3">
    <source>
        <dbReference type="ARBA" id="ARBA00022793"/>
    </source>
</evidence>
<dbReference type="InterPro" id="IPR002129">
    <property type="entry name" value="PyrdxlP-dep_de-COase"/>
</dbReference>
<evidence type="ECO:0000256" key="5">
    <source>
        <dbReference type="ARBA" id="ARBA00023239"/>
    </source>
</evidence>
<dbReference type="AlphaFoldDB" id="A0AAE4B138"/>
<dbReference type="GO" id="GO:0004398">
    <property type="term" value="F:histidine decarboxylase activity"/>
    <property type="evidence" value="ECO:0007669"/>
    <property type="project" value="UniProtKB-EC"/>
</dbReference>
<organism evidence="8 9">
    <name type="scientific">Catenuloplanes indicus</name>
    <dbReference type="NCBI Taxonomy" id="137267"/>
    <lineage>
        <taxon>Bacteria</taxon>
        <taxon>Bacillati</taxon>
        <taxon>Actinomycetota</taxon>
        <taxon>Actinomycetes</taxon>
        <taxon>Micromonosporales</taxon>
        <taxon>Micromonosporaceae</taxon>
        <taxon>Catenuloplanes</taxon>
    </lineage>
</organism>
<dbReference type="GO" id="GO:0030170">
    <property type="term" value="F:pyridoxal phosphate binding"/>
    <property type="evidence" value="ECO:0007669"/>
    <property type="project" value="InterPro"/>
</dbReference>
<evidence type="ECO:0000256" key="6">
    <source>
        <dbReference type="PIRSR" id="PIRSR602129-50"/>
    </source>
</evidence>
<dbReference type="GO" id="GO:0004058">
    <property type="term" value="F:aromatic-L-amino-acid decarboxylase activity"/>
    <property type="evidence" value="ECO:0007669"/>
    <property type="project" value="UniProtKB-ARBA"/>
</dbReference>
<comment type="caution">
    <text evidence="8">The sequence shown here is derived from an EMBL/GenBank/DDBJ whole genome shotgun (WGS) entry which is preliminary data.</text>
</comment>
<proteinExistence type="inferred from homology"/>
<name>A0AAE4B138_9ACTN</name>
<dbReference type="Gene3D" id="3.40.640.10">
    <property type="entry name" value="Type I PLP-dependent aspartate aminotransferase-like (Major domain)"/>
    <property type="match status" value="1"/>
</dbReference>
<dbReference type="PROSITE" id="PS00392">
    <property type="entry name" value="DDC_GAD_HDC_YDC"/>
    <property type="match status" value="1"/>
</dbReference>